<dbReference type="SMART" id="SM00387">
    <property type="entry name" value="HATPase_c"/>
    <property type="match status" value="1"/>
</dbReference>
<dbReference type="SUPFAM" id="SSF47384">
    <property type="entry name" value="Homodimeric domain of signal transducing histidine kinase"/>
    <property type="match status" value="1"/>
</dbReference>
<dbReference type="InterPro" id="IPR003594">
    <property type="entry name" value="HATPase_dom"/>
</dbReference>
<dbReference type="CDD" id="cd00075">
    <property type="entry name" value="HATPase"/>
    <property type="match status" value="1"/>
</dbReference>
<evidence type="ECO:0000256" key="7">
    <source>
        <dbReference type="ARBA" id="ARBA00023012"/>
    </source>
</evidence>
<dbReference type="Proteomes" id="UP001524473">
    <property type="component" value="Unassembled WGS sequence"/>
</dbReference>
<feature type="region of interest" description="Disordered" evidence="9">
    <location>
        <begin position="85"/>
        <end position="113"/>
    </location>
</feature>
<evidence type="ECO:0000256" key="2">
    <source>
        <dbReference type="ARBA" id="ARBA00004370"/>
    </source>
</evidence>
<gene>
    <name evidence="13" type="ORF">NE695_00765</name>
</gene>
<proteinExistence type="predicted"/>
<dbReference type="InterPro" id="IPR036097">
    <property type="entry name" value="HisK_dim/P_sf"/>
</dbReference>
<dbReference type="InterPro" id="IPR013656">
    <property type="entry name" value="PAS_4"/>
</dbReference>
<evidence type="ECO:0000256" key="10">
    <source>
        <dbReference type="SAM" id="Phobius"/>
    </source>
</evidence>
<dbReference type="Pfam" id="PF08448">
    <property type="entry name" value="PAS_4"/>
    <property type="match status" value="1"/>
</dbReference>
<comment type="caution">
    <text evidence="13">The sequence shown here is derived from an EMBL/GenBank/DDBJ whole genome shotgun (WGS) entry which is preliminary data.</text>
</comment>
<reference evidence="13 14" key="1">
    <citation type="submission" date="2022-06" db="EMBL/GenBank/DDBJ databases">
        <title>Isolation of gut microbiota from human fecal samples.</title>
        <authorList>
            <person name="Pamer E.G."/>
            <person name="Barat B."/>
            <person name="Waligurski E."/>
            <person name="Medina S."/>
            <person name="Paddock L."/>
            <person name="Mostad J."/>
        </authorList>
    </citation>
    <scope>NUCLEOTIDE SEQUENCE [LARGE SCALE GENOMIC DNA]</scope>
    <source>
        <strain evidence="13 14">DFI.9.73</strain>
    </source>
</reference>
<dbReference type="InterPro" id="IPR000014">
    <property type="entry name" value="PAS"/>
</dbReference>
<dbReference type="NCBIfam" id="TIGR00229">
    <property type="entry name" value="sensory_box"/>
    <property type="match status" value="1"/>
</dbReference>
<keyword evidence="4" id="KW-0597">Phosphoprotein</keyword>
<dbReference type="InterPro" id="IPR003661">
    <property type="entry name" value="HisK_dim/P_dom"/>
</dbReference>
<accession>A0ABT1RUU4</accession>
<dbReference type="InterPro" id="IPR036890">
    <property type="entry name" value="HATPase_C_sf"/>
</dbReference>
<dbReference type="PROSITE" id="PS50112">
    <property type="entry name" value="PAS"/>
    <property type="match status" value="1"/>
</dbReference>
<evidence type="ECO:0000256" key="6">
    <source>
        <dbReference type="ARBA" id="ARBA00022777"/>
    </source>
</evidence>
<dbReference type="GeneID" id="90532272"/>
<dbReference type="Gene3D" id="1.10.287.130">
    <property type="match status" value="1"/>
</dbReference>
<evidence type="ECO:0000313" key="14">
    <source>
        <dbReference type="Proteomes" id="UP001524473"/>
    </source>
</evidence>
<feature type="domain" description="PAS" evidence="12">
    <location>
        <begin position="220"/>
        <end position="256"/>
    </location>
</feature>
<keyword evidence="13" id="KW-0547">Nucleotide-binding</keyword>
<evidence type="ECO:0000256" key="3">
    <source>
        <dbReference type="ARBA" id="ARBA00012438"/>
    </source>
</evidence>
<dbReference type="SUPFAM" id="SSF55874">
    <property type="entry name" value="ATPase domain of HSP90 chaperone/DNA topoisomerase II/histidine kinase"/>
    <property type="match status" value="1"/>
</dbReference>
<keyword evidence="14" id="KW-1185">Reference proteome</keyword>
<dbReference type="GO" id="GO:0005524">
    <property type="term" value="F:ATP binding"/>
    <property type="evidence" value="ECO:0007669"/>
    <property type="project" value="UniProtKB-KW"/>
</dbReference>
<dbReference type="Pfam" id="PF02518">
    <property type="entry name" value="HATPase_c"/>
    <property type="match status" value="1"/>
</dbReference>
<keyword evidence="13" id="KW-0067">ATP-binding</keyword>
<dbReference type="EC" id="2.7.13.3" evidence="3"/>
<evidence type="ECO:0000259" key="12">
    <source>
        <dbReference type="PROSITE" id="PS50112"/>
    </source>
</evidence>
<feature type="transmembrane region" description="Helical" evidence="10">
    <location>
        <begin position="142"/>
        <end position="171"/>
    </location>
</feature>
<dbReference type="InterPro" id="IPR004358">
    <property type="entry name" value="Sig_transdc_His_kin-like_C"/>
</dbReference>
<dbReference type="InterPro" id="IPR035965">
    <property type="entry name" value="PAS-like_dom_sf"/>
</dbReference>
<evidence type="ECO:0000256" key="4">
    <source>
        <dbReference type="ARBA" id="ARBA00022553"/>
    </source>
</evidence>
<dbReference type="PROSITE" id="PS50109">
    <property type="entry name" value="HIS_KIN"/>
    <property type="match status" value="1"/>
</dbReference>
<keyword evidence="10" id="KW-0812">Transmembrane</keyword>
<keyword evidence="6" id="KW-0418">Kinase</keyword>
<sequence length="557" mass="61193">MRKKIFKSMCLTALLTILLSSLLITVVYYGDFESRMKSEVRAETDYIKSAVELSGAGYLSGLPDSQNRVTLIDETGRVLYDSYADPSTMENHRDRPEVQKAQTGGAGEDTRTSDTLSKQTFYYAVKLADGQVLRVASTTDTVLAAILGLLPWILGAALLVAAVTSVFSSFLTRKIVEPINRLDLEHPADNMAYDEMAPLLAKINRQNEVISRQMRSLKEKQEEFTSITENMSEGFLVLDQNTDILSYNTSALRLLGAVDLSPSEIHASALTLNRSTGFRKAVDTALKGTRSEQVLHLDSRCCQVMANPVLRDGKVMGAVVVILDITEREERENLRREFTANVSHELKTPLTSISGFAEIIQNGIVKQEDIPRFAGNIYLESQRLISLVDDILNLSRLDEGEVPLKWEAINLLALAEDVAARLKSTAKKNGVVLTVSGERTEISGVRSIVDEMVYNLCDNAVKYNRKNGRISIAVQKTAEGVSLTVADTGIGIPTADLDRVFERFYRVDKSHSKEIGGTGLGLSIVKHGAAYHNARVTLESTEGVGTAVTLIFPNIPT</sequence>
<evidence type="ECO:0000259" key="11">
    <source>
        <dbReference type="PROSITE" id="PS50109"/>
    </source>
</evidence>
<dbReference type="SMART" id="SM00091">
    <property type="entry name" value="PAS"/>
    <property type="match status" value="1"/>
</dbReference>
<dbReference type="PRINTS" id="PR00344">
    <property type="entry name" value="BCTRLSENSOR"/>
</dbReference>
<dbReference type="EMBL" id="JANFZH010000001">
    <property type="protein sequence ID" value="MCQ4838442.1"/>
    <property type="molecule type" value="Genomic_DNA"/>
</dbReference>
<keyword evidence="8 10" id="KW-0472">Membrane</keyword>
<dbReference type="Gene3D" id="3.30.565.10">
    <property type="entry name" value="Histidine kinase-like ATPase, C-terminal domain"/>
    <property type="match status" value="1"/>
</dbReference>
<dbReference type="InterPro" id="IPR005467">
    <property type="entry name" value="His_kinase_dom"/>
</dbReference>
<evidence type="ECO:0000256" key="5">
    <source>
        <dbReference type="ARBA" id="ARBA00022679"/>
    </source>
</evidence>
<evidence type="ECO:0000256" key="9">
    <source>
        <dbReference type="SAM" id="MobiDB-lite"/>
    </source>
</evidence>
<dbReference type="SMART" id="SM00388">
    <property type="entry name" value="HisKA"/>
    <property type="match status" value="1"/>
</dbReference>
<dbReference type="PANTHER" id="PTHR45453:SF1">
    <property type="entry name" value="PHOSPHATE REGULON SENSOR PROTEIN PHOR"/>
    <property type="match status" value="1"/>
</dbReference>
<feature type="domain" description="Histidine kinase" evidence="11">
    <location>
        <begin position="341"/>
        <end position="556"/>
    </location>
</feature>
<comment type="catalytic activity">
    <reaction evidence="1">
        <text>ATP + protein L-histidine = ADP + protein N-phospho-L-histidine.</text>
        <dbReference type="EC" id="2.7.13.3"/>
    </reaction>
</comment>
<dbReference type="Gene3D" id="3.30.450.20">
    <property type="entry name" value="PAS domain"/>
    <property type="match status" value="1"/>
</dbReference>
<evidence type="ECO:0000256" key="1">
    <source>
        <dbReference type="ARBA" id="ARBA00000085"/>
    </source>
</evidence>
<keyword evidence="5" id="KW-0808">Transferase</keyword>
<dbReference type="Pfam" id="PF00512">
    <property type="entry name" value="HisKA"/>
    <property type="match status" value="1"/>
</dbReference>
<evidence type="ECO:0000256" key="8">
    <source>
        <dbReference type="ARBA" id="ARBA00023136"/>
    </source>
</evidence>
<dbReference type="InterPro" id="IPR050351">
    <property type="entry name" value="BphY/WalK/GraS-like"/>
</dbReference>
<keyword evidence="7" id="KW-0902">Two-component regulatory system</keyword>
<dbReference type="PANTHER" id="PTHR45453">
    <property type="entry name" value="PHOSPHATE REGULON SENSOR PROTEIN PHOR"/>
    <property type="match status" value="1"/>
</dbReference>
<dbReference type="SUPFAM" id="SSF55785">
    <property type="entry name" value="PYP-like sensor domain (PAS domain)"/>
    <property type="match status" value="1"/>
</dbReference>
<protein>
    <recommendedName>
        <fullName evidence="3">histidine kinase</fullName>
        <ecNumber evidence="3">2.7.13.3</ecNumber>
    </recommendedName>
</protein>
<organism evidence="13 14">
    <name type="scientific">Neglectibacter timonensis</name>
    <dbReference type="NCBI Taxonomy" id="1776382"/>
    <lineage>
        <taxon>Bacteria</taxon>
        <taxon>Bacillati</taxon>
        <taxon>Bacillota</taxon>
        <taxon>Clostridia</taxon>
        <taxon>Eubacteriales</taxon>
        <taxon>Oscillospiraceae</taxon>
        <taxon>Neglectibacter</taxon>
    </lineage>
</organism>
<dbReference type="RefSeq" id="WP_066863473.1">
    <property type="nucleotide sequence ID" value="NZ_CABKVV010000013.1"/>
</dbReference>
<dbReference type="CDD" id="cd00082">
    <property type="entry name" value="HisKA"/>
    <property type="match status" value="1"/>
</dbReference>
<evidence type="ECO:0000313" key="13">
    <source>
        <dbReference type="EMBL" id="MCQ4838442.1"/>
    </source>
</evidence>
<keyword evidence="10" id="KW-1133">Transmembrane helix</keyword>
<name>A0ABT1RUU4_9FIRM</name>
<comment type="subcellular location">
    <subcellularLocation>
        <location evidence="2">Membrane</location>
    </subcellularLocation>
</comment>